<protein>
    <submittedName>
        <fullName evidence="1">Uncharacterized protein</fullName>
    </submittedName>
</protein>
<dbReference type="AlphaFoldDB" id="A0A3P7W6W1"/>
<gene>
    <name evidence="1" type="ORF">HPLM_LOCUS9984</name>
</gene>
<sequence length="34" mass="3799">MPKSSKQHSKSLNGRRNGIRWEKVVNSNGGYIIG</sequence>
<dbReference type="Proteomes" id="UP000268014">
    <property type="component" value="Unassembled WGS sequence"/>
</dbReference>
<name>A0A3P7W6W1_HAEPC</name>
<accession>A0A3P7W6W1</accession>
<reference evidence="1 2" key="1">
    <citation type="submission" date="2018-11" db="EMBL/GenBank/DDBJ databases">
        <authorList>
            <consortium name="Pathogen Informatics"/>
        </authorList>
    </citation>
    <scope>NUCLEOTIDE SEQUENCE [LARGE SCALE GENOMIC DNA]</scope>
    <source>
        <strain evidence="1 2">MHpl1</strain>
    </source>
</reference>
<evidence type="ECO:0000313" key="2">
    <source>
        <dbReference type="Proteomes" id="UP000268014"/>
    </source>
</evidence>
<dbReference type="EMBL" id="UZAF01017186">
    <property type="protein sequence ID" value="VDO38903.1"/>
    <property type="molecule type" value="Genomic_DNA"/>
</dbReference>
<organism evidence="1 2">
    <name type="scientific">Haemonchus placei</name>
    <name type="common">Barber's pole worm</name>
    <dbReference type="NCBI Taxonomy" id="6290"/>
    <lineage>
        <taxon>Eukaryota</taxon>
        <taxon>Metazoa</taxon>
        <taxon>Ecdysozoa</taxon>
        <taxon>Nematoda</taxon>
        <taxon>Chromadorea</taxon>
        <taxon>Rhabditida</taxon>
        <taxon>Rhabditina</taxon>
        <taxon>Rhabditomorpha</taxon>
        <taxon>Strongyloidea</taxon>
        <taxon>Trichostrongylidae</taxon>
        <taxon>Haemonchus</taxon>
    </lineage>
</organism>
<proteinExistence type="predicted"/>
<keyword evidence="2" id="KW-1185">Reference proteome</keyword>
<evidence type="ECO:0000313" key="1">
    <source>
        <dbReference type="EMBL" id="VDO38903.1"/>
    </source>
</evidence>